<evidence type="ECO:0000256" key="1">
    <source>
        <dbReference type="SAM" id="MobiDB-lite"/>
    </source>
</evidence>
<evidence type="ECO:0000313" key="2">
    <source>
        <dbReference type="EMBL" id="KIK73613.1"/>
    </source>
</evidence>
<dbReference type="InParanoid" id="A0A0D0CDG4"/>
<proteinExistence type="predicted"/>
<feature type="region of interest" description="Disordered" evidence="1">
    <location>
        <begin position="213"/>
        <end position="242"/>
    </location>
</feature>
<reference evidence="2 3" key="1">
    <citation type="submission" date="2014-04" db="EMBL/GenBank/DDBJ databases">
        <authorList>
            <consortium name="DOE Joint Genome Institute"/>
            <person name="Kuo A."/>
            <person name="Kohler A."/>
            <person name="Jargeat P."/>
            <person name="Nagy L.G."/>
            <person name="Floudas D."/>
            <person name="Copeland A."/>
            <person name="Barry K.W."/>
            <person name="Cichocki N."/>
            <person name="Veneault-Fourrey C."/>
            <person name="LaButti K."/>
            <person name="Lindquist E.A."/>
            <person name="Lipzen A."/>
            <person name="Lundell T."/>
            <person name="Morin E."/>
            <person name="Murat C."/>
            <person name="Sun H."/>
            <person name="Tunlid A."/>
            <person name="Henrissat B."/>
            <person name="Grigoriev I.V."/>
            <person name="Hibbett D.S."/>
            <person name="Martin F."/>
            <person name="Nordberg H.P."/>
            <person name="Cantor M.N."/>
            <person name="Hua S.X."/>
        </authorList>
    </citation>
    <scope>NUCLEOTIDE SEQUENCE [LARGE SCALE GENOMIC DNA]</scope>
    <source>
        <strain evidence="2 3">Ve08.2h10</strain>
    </source>
</reference>
<dbReference type="Proteomes" id="UP000054538">
    <property type="component" value="Unassembled WGS sequence"/>
</dbReference>
<dbReference type="EMBL" id="KN829578">
    <property type="protein sequence ID" value="KIK73613.1"/>
    <property type="molecule type" value="Genomic_DNA"/>
</dbReference>
<evidence type="ECO:0000313" key="3">
    <source>
        <dbReference type="Proteomes" id="UP000054538"/>
    </source>
</evidence>
<keyword evidence="3" id="KW-1185">Reference proteome</keyword>
<dbReference type="HOGENOM" id="CLU_087360_0_0_1"/>
<sequence>MTAVFPERHLRNYRKTANFQLFLTIINLASNHHHITIIPMAAQPLNVQQQVYAGYWRVRSAITKPILDIEHAAFNRKLLDEELSPAWDAVFNKGRTDLNFPMHLLSIIIKLKPAADNVTLQGIDATGILPDNPQAKESKVYIKGYTVANNTITGNLPIGDNWWWEPFHQRYAAAAMENTDQERMAKEKEAPKATATLQAAADEILQKKMAQAEEARRKAEEMKKGTGSRAKQGEKQVEKRRWRGAWPSGYQRCIQQCQAITSKNGESSKQEVEVDAE</sequence>
<name>A0A0D0CDG4_9AGAM</name>
<dbReference type="AlphaFoldDB" id="A0A0D0CDG4"/>
<reference evidence="3" key="2">
    <citation type="submission" date="2015-01" db="EMBL/GenBank/DDBJ databases">
        <title>Evolutionary Origins and Diversification of the Mycorrhizal Mutualists.</title>
        <authorList>
            <consortium name="DOE Joint Genome Institute"/>
            <consortium name="Mycorrhizal Genomics Consortium"/>
            <person name="Kohler A."/>
            <person name="Kuo A."/>
            <person name="Nagy L.G."/>
            <person name="Floudas D."/>
            <person name="Copeland A."/>
            <person name="Barry K.W."/>
            <person name="Cichocki N."/>
            <person name="Veneault-Fourrey C."/>
            <person name="LaButti K."/>
            <person name="Lindquist E.A."/>
            <person name="Lipzen A."/>
            <person name="Lundell T."/>
            <person name="Morin E."/>
            <person name="Murat C."/>
            <person name="Riley R."/>
            <person name="Ohm R."/>
            <person name="Sun H."/>
            <person name="Tunlid A."/>
            <person name="Henrissat B."/>
            <person name="Grigoriev I.V."/>
            <person name="Hibbett D.S."/>
            <person name="Martin F."/>
        </authorList>
    </citation>
    <scope>NUCLEOTIDE SEQUENCE [LARGE SCALE GENOMIC DNA]</scope>
    <source>
        <strain evidence="3">Ve08.2h10</strain>
    </source>
</reference>
<protein>
    <submittedName>
        <fullName evidence="2">Uncharacterized protein</fullName>
    </submittedName>
</protein>
<feature type="compositionally biased region" description="Basic and acidic residues" evidence="1">
    <location>
        <begin position="213"/>
        <end position="224"/>
    </location>
</feature>
<accession>A0A0D0CDG4</accession>
<gene>
    <name evidence="2" type="ORF">PAXRUDRAFT_20670</name>
</gene>
<organism evidence="2 3">
    <name type="scientific">Paxillus rubicundulus Ve08.2h10</name>
    <dbReference type="NCBI Taxonomy" id="930991"/>
    <lineage>
        <taxon>Eukaryota</taxon>
        <taxon>Fungi</taxon>
        <taxon>Dikarya</taxon>
        <taxon>Basidiomycota</taxon>
        <taxon>Agaricomycotina</taxon>
        <taxon>Agaricomycetes</taxon>
        <taxon>Agaricomycetidae</taxon>
        <taxon>Boletales</taxon>
        <taxon>Paxilineae</taxon>
        <taxon>Paxillaceae</taxon>
        <taxon>Paxillus</taxon>
    </lineage>
</organism>